<protein>
    <submittedName>
        <fullName evidence="2">Amidohydrolase family protein</fullName>
    </submittedName>
</protein>
<dbReference type="InterPro" id="IPR032466">
    <property type="entry name" value="Metal_Hydrolase"/>
</dbReference>
<gene>
    <name evidence="2" type="ORF">ACFOD9_10090</name>
</gene>
<evidence type="ECO:0000313" key="2">
    <source>
        <dbReference type="EMBL" id="MFC3174601.1"/>
    </source>
</evidence>
<dbReference type="PANTHER" id="PTHR11647">
    <property type="entry name" value="HYDRANTOINASE/DIHYDROPYRIMIDINASE FAMILY MEMBER"/>
    <property type="match status" value="1"/>
</dbReference>
<dbReference type="SUPFAM" id="SSF51338">
    <property type="entry name" value="Composite domain of metallo-dependent hydrolases"/>
    <property type="match status" value="1"/>
</dbReference>
<feature type="domain" description="Amidohydrolase 3" evidence="1">
    <location>
        <begin position="44"/>
        <end position="546"/>
    </location>
</feature>
<dbReference type="Proteomes" id="UP001595604">
    <property type="component" value="Unassembled WGS sequence"/>
</dbReference>
<proteinExistence type="predicted"/>
<dbReference type="RefSeq" id="WP_379509986.1">
    <property type="nucleotide sequence ID" value="NZ_JBHRTQ010000008.1"/>
</dbReference>
<dbReference type="SUPFAM" id="SSF51556">
    <property type="entry name" value="Metallo-dependent hydrolases"/>
    <property type="match status" value="1"/>
</dbReference>
<accession>A0ABV7IPK5</accession>
<dbReference type="Gene3D" id="2.30.40.10">
    <property type="entry name" value="Urease, subunit C, domain 1"/>
    <property type="match status" value="1"/>
</dbReference>
<evidence type="ECO:0000259" key="1">
    <source>
        <dbReference type="Pfam" id="PF07969"/>
    </source>
</evidence>
<organism evidence="2 3">
    <name type="scientific">Novosphingobium bradum</name>
    <dbReference type="NCBI Taxonomy" id="1737444"/>
    <lineage>
        <taxon>Bacteria</taxon>
        <taxon>Pseudomonadati</taxon>
        <taxon>Pseudomonadota</taxon>
        <taxon>Alphaproteobacteria</taxon>
        <taxon>Sphingomonadales</taxon>
        <taxon>Sphingomonadaceae</taxon>
        <taxon>Novosphingobium</taxon>
    </lineage>
</organism>
<dbReference type="PANTHER" id="PTHR11647:SF1">
    <property type="entry name" value="COLLAPSIN RESPONSE MEDIATOR PROTEIN"/>
    <property type="match status" value="1"/>
</dbReference>
<evidence type="ECO:0000313" key="3">
    <source>
        <dbReference type="Proteomes" id="UP001595604"/>
    </source>
</evidence>
<reference evidence="3" key="1">
    <citation type="journal article" date="2019" name="Int. J. Syst. Evol. Microbiol.">
        <title>The Global Catalogue of Microorganisms (GCM) 10K type strain sequencing project: providing services to taxonomists for standard genome sequencing and annotation.</title>
        <authorList>
            <consortium name="The Broad Institute Genomics Platform"/>
            <consortium name="The Broad Institute Genome Sequencing Center for Infectious Disease"/>
            <person name="Wu L."/>
            <person name="Ma J."/>
        </authorList>
    </citation>
    <scope>NUCLEOTIDE SEQUENCE [LARGE SCALE GENOMIC DNA]</scope>
    <source>
        <strain evidence="3">KCTC 42984</strain>
    </source>
</reference>
<dbReference type="InterPro" id="IPR013108">
    <property type="entry name" value="Amidohydro_3"/>
</dbReference>
<dbReference type="Gene3D" id="3.20.20.140">
    <property type="entry name" value="Metal-dependent hydrolases"/>
    <property type="match status" value="2"/>
</dbReference>
<sequence length="571" mass="60742">MAFDLIIRGGRIVDGSGQPARTGDVAVKDGWIVAVGQVQGPALREIDATGLLVTPGFVDLHTHYDGQVIWSDRLAPSSDHGVTTILTGNCGIGFAPCRRGEEAGLIALMEGVEDIPEPVAAAGLTWDWETFPEYMAAIERRPHDIDVAVLVPHSPLRTYVMGQRGVNREAASEADIAAMQALVVQALEAGALGFGTSRSVVHRTPDGAQIPSYEASNAELLGIAAALAQTGKGLFQIVPNFSSPQEFAVVREIARATAGRPVTYTQGQPMDPNDDFLPRLEASNAEPGVIVRAQMLPRPFGMIGGLTTSSNPFSMLPSFQPLKALPLAQKVAALRDPALRAALLAEQPDPGDVQSGLHRRWGSMYPLDPANMSYEPGPSESVAARAAAAGVSPADYCYDLLLERDGNQLLLVALGNYRDSNLDFLERALGHKDVVVGLGDGGAHYGFICDASYPTHALAWWTRDRPHGRFSIEQMVNMLSRRTAVAAGLHDRGLIAPGHRADINLIDHAALKLHAPEVVHDLPAGGMRLHQRADGYVATIVAGEIIAQDGVPTAARPGRLVRGAQAPRLAA</sequence>
<dbReference type="InterPro" id="IPR050378">
    <property type="entry name" value="Metallo-dep_Hydrolases_sf"/>
</dbReference>
<comment type="caution">
    <text evidence="2">The sequence shown here is derived from an EMBL/GenBank/DDBJ whole genome shotgun (WGS) entry which is preliminary data.</text>
</comment>
<dbReference type="EMBL" id="JBHRTQ010000008">
    <property type="protein sequence ID" value="MFC3174601.1"/>
    <property type="molecule type" value="Genomic_DNA"/>
</dbReference>
<name>A0ABV7IPK5_9SPHN</name>
<keyword evidence="3" id="KW-1185">Reference proteome</keyword>
<dbReference type="InterPro" id="IPR011059">
    <property type="entry name" value="Metal-dep_hydrolase_composite"/>
</dbReference>
<dbReference type="Pfam" id="PF07969">
    <property type="entry name" value="Amidohydro_3"/>
    <property type="match status" value="1"/>
</dbReference>